<dbReference type="GeneID" id="81368322"/>
<organism evidence="2 3">
    <name type="scientific">Penicillium cosmopolitanum</name>
    <dbReference type="NCBI Taxonomy" id="1131564"/>
    <lineage>
        <taxon>Eukaryota</taxon>
        <taxon>Fungi</taxon>
        <taxon>Dikarya</taxon>
        <taxon>Ascomycota</taxon>
        <taxon>Pezizomycotina</taxon>
        <taxon>Eurotiomycetes</taxon>
        <taxon>Eurotiomycetidae</taxon>
        <taxon>Eurotiales</taxon>
        <taxon>Aspergillaceae</taxon>
        <taxon>Penicillium</taxon>
    </lineage>
</organism>
<evidence type="ECO:0000256" key="1">
    <source>
        <dbReference type="SAM" id="MobiDB-lite"/>
    </source>
</evidence>
<feature type="region of interest" description="Disordered" evidence="1">
    <location>
        <begin position="22"/>
        <end position="44"/>
    </location>
</feature>
<protein>
    <submittedName>
        <fullName evidence="2">Uncharacterized protein</fullName>
    </submittedName>
</protein>
<keyword evidence="3" id="KW-1185">Reference proteome</keyword>
<dbReference type="Proteomes" id="UP001147747">
    <property type="component" value="Unassembled WGS sequence"/>
</dbReference>
<evidence type="ECO:0000313" key="2">
    <source>
        <dbReference type="EMBL" id="KAJ5396592.1"/>
    </source>
</evidence>
<gene>
    <name evidence="2" type="ORF">N7509_004705</name>
</gene>
<evidence type="ECO:0000313" key="3">
    <source>
        <dbReference type="Proteomes" id="UP001147747"/>
    </source>
</evidence>
<dbReference type="EMBL" id="JAPZBU010000006">
    <property type="protein sequence ID" value="KAJ5396592.1"/>
    <property type="molecule type" value="Genomic_DNA"/>
</dbReference>
<feature type="compositionally biased region" description="Polar residues" evidence="1">
    <location>
        <begin position="75"/>
        <end position="85"/>
    </location>
</feature>
<name>A0A9W9W144_9EURO</name>
<dbReference type="OrthoDB" id="4331064at2759"/>
<sequence length="132" mass="15179">MDEIVEFVPLLGFQRYRPYFDDTPTPAKKQTEKPATELDTATQQIPESTRVLHINLGDGLGDDLDNEPVIFRSVSQRRSGLSNETMKTDESVAFDGVSRQRSTSYTDDQGRKKRSMSRLFSWHRHRREKASS</sequence>
<comment type="caution">
    <text evidence="2">The sequence shown here is derived from an EMBL/GenBank/DDBJ whole genome shotgun (WGS) entry which is preliminary data.</text>
</comment>
<dbReference type="AlphaFoldDB" id="A0A9W9W144"/>
<feature type="compositionally biased region" description="Basic residues" evidence="1">
    <location>
        <begin position="111"/>
        <end position="132"/>
    </location>
</feature>
<dbReference type="RefSeq" id="XP_056488644.1">
    <property type="nucleotide sequence ID" value="XM_056629342.1"/>
</dbReference>
<accession>A0A9W9W144</accession>
<proteinExistence type="predicted"/>
<reference evidence="2" key="2">
    <citation type="journal article" date="2023" name="IMA Fungus">
        <title>Comparative genomic study of the Penicillium genus elucidates a diverse pangenome and 15 lateral gene transfer events.</title>
        <authorList>
            <person name="Petersen C."/>
            <person name="Sorensen T."/>
            <person name="Nielsen M.R."/>
            <person name="Sondergaard T.E."/>
            <person name="Sorensen J.L."/>
            <person name="Fitzpatrick D.A."/>
            <person name="Frisvad J.C."/>
            <person name="Nielsen K.L."/>
        </authorList>
    </citation>
    <scope>NUCLEOTIDE SEQUENCE</scope>
    <source>
        <strain evidence="2">IBT 29677</strain>
    </source>
</reference>
<feature type="region of interest" description="Disordered" evidence="1">
    <location>
        <begin position="75"/>
        <end position="132"/>
    </location>
</feature>
<reference evidence="2" key="1">
    <citation type="submission" date="2022-12" db="EMBL/GenBank/DDBJ databases">
        <authorList>
            <person name="Petersen C."/>
        </authorList>
    </citation>
    <scope>NUCLEOTIDE SEQUENCE</scope>
    <source>
        <strain evidence="2">IBT 29677</strain>
    </source>
</reference>